<sequence length="189" mass="19861">MMPARFLCSLALVAAVCTPLAAQAQQALVPAQSEISFTSRQMGVPVDGKFKSFSAQVAFDPAKPASSSIAFTVDTGSADIGREANAEMPKAVWFNVAQFPKATFQSSSIKRLGATQYEVAGKLSIKGVSSDVVVPVTLAQNGATTVATGAFPIKRLAFRIGEKEWADTSMVADEVQVKFKIALTGVGKL</sequence>
<evidence type="ECO:0000313" key="4">
    <source>
        <dbReference type="Proteomes" id="UP001156903"/>
    </source>
</evidence>
<dbReference type="EMBL" id="BSPB01000015">
    <property type="protein sequence ID" value="GLS14771.1"/>
    <property type="molecule type" value="Genomic_DNA"/>
</dbReference>
<evidence type="ECO:0000313" key="3">
    <source>
        <dbReference type="EMBL" id="GLS14771.1"/>
    </source>
</evidence>
<evidence type="ECO:0000259" key="2">
    <source>
        <dbReference type="SMART" id="SM00867"/>
    </source>
</evidence>
<dbReference type="Gene3D" id="2.40.128.110">
    <property type="entry name" value="Lipid/polyisoprenoid-binding, YceI-like"/>
    <property type="match status" value="1"/>
</dbReference>
<dbReference type="PANTHER" id="PTHR34406">
    <property type="entry name" value="PROTEIN YCEI"/>
    <property type="match status" value="1"/>
</dbReference>
<proteinExistence type="predicted"/>
<dbReference type="Proteomes" id="UP001156903">
    <property type="component" value="Unassembled WGS sequence"/>
</dbReference>
<gene>
    <name evidence="3" type="ORF">GCM10007935_22030</name>
</gene>
<name>A0ABQ6C367_9BURK</name>
<accession>A0ABQ6C367</accession>
<feature type="chain" id="PRO_5046736528" description="Lipid/polyisoprenoid-binding YceI-like domain-containing protein" evidence="1">
    <location>
        <begin position="25"/>
        <end position="189"/>
    </location>
</feature>
<dbReference type="InterPro" id="IPR007372">
    <property type="entry name" value="Lipid/polyisoprenoid-bd_YceI"/>
</dbReference>
<evidence type="ECO:0000256" key="1">
    <source>
        <dbReference type="SAM" id="SignalP"/>
    </source>
</evidence>
<comment type="caution">
    <text evidence="3">The sequence shown here is derived from an EMBL/GenBank/DDBJ whole genome shotgun (WGS) entry which is preliminary data.</text>
</comment>
<dbReference type="InterPro" id="IPR036761">
    <property type="entry name" value="TTHA0802/YceI-like_sf"/>
</dbReference>
<dbReference type="Pfam" id="PF04264">
    <property type="entry name" value="YceI"/>
    <property type="match status" value="1"/>
</dbReference>
<keyword evidence="4" id="KW-1185">Reference proteome</keyword>
<dbReference type="PANTHER" id="PTHR34406:SF1">
    <property type="entry name" value="PROTEIN YCEI"/>
    <property type="match status" value="1"/>
</dbReference>
<protein>
    <recommendedName>
        <fullName evidence="2">Lipid/polyisoprenoid-binding YceI-like domain-containing protein</fullName>
    </recommendedName>
</protein>
<keyword evidence="1" id="KW-0732">Signal</keyword>
<feature type="domain" description="Lipid/polyisoprenoid-binding YceI-like" evidence="2">
    <location>
        <begin position="25"/>
        <end position="184"/>
    </location>
</feature>
<reference evidence="4" key="1">
    <citation type="journal article" date="2019" name="Int. J. Syst. Evol. Microbiol.">
        <title>The Global Catalogue of Microorganisms (GCM) 10K type strain sequencing project: providing services to taxonomists for standard genome sequencing and annotation.</title>
        <authorList>
            <consortium name="The Broad Institute Genomics Platform"/>
            <consortium name="The Broad Institute Genome Sequencing Center for Infectious Disease"/>
            <person name="Wu L."/>
            <person name="Ma J."/>
        </authorList>
    </citation>
    <scope>NUCLEOTIDE SEQUENCE [LARGE SCALE GENOMIC DNA]</scope>
    <source>
        <strain evidence="4">NBRC 109341</strain>
    </source>
</reference>
<feature type="signal peptide" evidence="1">
    <location>
        <begin position="1"/>
        <end position="24"/>
    </location>
</feature>
<dbReference type="SUPFAM" id="SSF101874">
    <property type="entry name" value="YceI-like"/>
    <property type="match status" value="1"/>
</dbReference>
<organism evidence="3 4">
    <name type="scientific">Hydrogenophaga electricum</name>
    <dbReference type="NCBI Taxonomy" id="1230953"/>
    <lineage>
        <taxon>Bacteria</taxon>
        <taxon>Pseudomonadati</taxon>
        <taxon>Pseudomonadota</taxon>
        <taxon>Betaproteobacteria</taxon>
        <taxon>Burkholderiales</taxon>
        <taxon>Comamonadaceae</taxon>
        <taxon>Hydrogenophaga</taxon>
    </lineage>
</organism>
<dbReference type="SMART" id="SM00867">
    <property type="entry name" value="YceI"/>
    <property type="match status" value="1"/>
</dbReference>